<evidence type="ECO:0000313" key="7">
    <source>
        <dbReference type="Proteomes" id="UP001059934"/>
    </source>
</evidence>
<dbReference type="PANTHER" id="PTHR30408">
    <property type="entry name" value="TYPE-1 RESTRICTION ENZYME ECOKI SPECIFICITY PROTEIN"/>
    <property type="match status" value="1"/>
</dbReference>
<dbReference type="InterPro" id="IPR044946">
    <property type="entry name" value="Restrct_endonuc_typeI_TRD_sf"/>
</dbReference>
<dbReference type="InterPro" id="IPR052021">
    <property type="entry name" value="Type-I_RS_S_subunit"/>
</dbReference>
<keyword evidence="3" id="KW-0238">DNA-binding</keyword>
<evidence type="ECO:0000313" key="6">
    <source>
        <dbReference type="EMBL" id="UVW34882.1"/>
    </source>
</evidence>
<dbReference type="InterPro" id="IPR000055">
    <property type="entry name" value="Restrct_endonuc_typeI_TRD"/>
</dbReference>
<proteinExistence type="inferred from homology"/>
<evidence type="ECO:0000259" key="5">
    <source>
        <dbReference type="Pfam" id="PF01420"/>
    </source>
</evidence>
<feature type="domain" description="Type I restriction modification DNA specificity" evidence="5">
    <location>
        <begin position="297"/>
        <end position="383"/>
    </location>
</feature>
<evidence type="ECO:0000256" key="2">
    <source>
        <dbReference type="ARBA" id="ARBA00022747"/>
    </source>
</evidence>
<feature type="coiled-coil region" evidence="4">
    <location>
        <begin position="173"/>
        <end position="200"/>
    </location>
</feature>
<keyword evidence="6" id="KW-0540">Nuclease</keyword>
<evidence type="ECO:0000256" key="4">
    <source>
        <dbReference type="SAM" id="Coils"/>
    </source>
</evidence>
<organism evidence="6 7">
    <name type="scientific">SAR92 clade bacterium H455</name>
    <dbReference type="NCBI Taxonomy" id="2974818"/>
    <lineage>
        <taxon>Bacteria</taxon>
        <taxon>Pseudomonadati</taxon>
        <taxon>Pseudomonadota</taxon>
        <taxon>Gammaproteobacteria</taxon>
        <taxon>Cellvibrionales</taxon>
        <taxon>Porticoccaceae</taxon>
        <taxon>SAR92 clade</taxon>
    </lineage>
</organism>
<dbReference type="PANTHER" id="PTHR30408:SF12">
    <property type="entry name" value="TYPE I RESTRICTION ENZYME MJAVIII SPECIFICITY SUBUNIT"/>
    <property type="match status" value="1"/>
</dbReference>
<sequence length="417" mass="47554">MSSRVPEGWVRIDLEEGVSALISGQSPNRKENRATGDAFGILKTTAIDWGRFDEKQNQEVLDDYEPNNKHLVLENDILITKAGPTHRVGVVAQARNLRSNVLLSGKMTALRVNDRFTPDFLTYALCQEEAQNHLKANTTGMASSQTNFTHDALLRVPILSPPLPEQKKIASILTSVDEVIENTQKQIDKLQDLKKATMNELLTSGIGHTEFKDSELGRIPKSWDVKTVGELYEETKHLTSDSNEMPLFSLTMKHGLVSKPDRYIRDFLITDTSKDNYKSVRKGELVMNPMNLRWGAISAHYGKFDVCVSKYYNVLRGRDDQTSTLFYEALFQSKRFLNMYEKIAIGTLEEKKRVHWSDFQNIKVPVPPMQEQQRMETVIEHFLANVSRVMDRNSKYKSLKKSLMQDLLTGKVRVTVN</sequence>
<dbReference type="SUPFAM" id="SSF116734">
    <property type="entry name" value="DNA methylase specificity domain"/>
    <property type="match status" value="2"/>
</dbReference>
<keyword evidence="4" id="KW-0175">Coiled coil</keyword>
<feature type="domain" description="Type I restriction modification DNA specificity" evidence="5">
    <location>
        <begin position="6"/>
        <end position="190"/>
    </location>
</feature>
<gene>
    <name evidence="6" type="ORF">NYF23_12830</name>
</gene>
<keyword evidence="2" id="KW-0680">Restriction system</keyword>
<dbReference type="Pfam" id="PF01420">
    <property type="entry name" value="Methylase_S"/>
    <property type="match status" value="2"/>
</dbReference>
<dbReference type="Gene3D" id="3.90.220.20">
    <property type="entry name" value="DNA methylase specificity domains"/>
    <property type="match status" value="2"/>
</dbReference>
<dbReference type="GO" id="GO:0004519">
    <property type="term" value="F:endonuclease activity"/>
    <property type="evidence" value="ECO:0007669"/>
    <property type="project" value="UniProtKB-KW"/>
</dbReference>
<evidence type="ECO:0000256" key="1">
    <source>
        <dbReference type="ARBA" id="ARBA00010923"/>
    </source>
</evidence>
<dbReference type="Gene3D" id="1.10.287.1120">
    <property type="entry name" value="Bipartite methylase S protein"/>
    <property type="match status" value="1"/>
</dbReference>
<keyword evidence="6" id="KW-0378">Hydrolase</keyword>
<name>A0ABY5TM10_9GAMM</name>
<evidence type="ECO:0000256" key="3">
    <source>
        <dbReference type="ARBA" id="ARBA00023125"/>
    </source>
</evidence>
<dbReference type="EMBL" id="CP103416">
    <property type="protein sequence ID" value="UVW34882.1"/>
    <property type="molecule type" value="Genomic_DNA"/>
</dbReference>
<accession>A0ABY5TM10</accession>
<protein>
    <submittedName>
        <fullName evidence="6">Restriction endonuclease subunit S</fullName>
    </submittedName>
</protein>
<reference evidence="6" key="1">
    <citation type="submission" date="2022-08" db="EMBL/GenBank/DDBJ databases">
        <title>Catabolic pathway analysis in culturable SAR92 clade bacteria reveals their overlooked roles in DMSP degradation in coastal seas.</title>
        <authorList>
            <person name="He X."/>
            <person name="Zhang X."/>
            <person name="Zhang Y."/>
        </authorList>
    </citation>
    <scope>NUCLEOTIDE SEQUENCE</scope>
    <source>
        <strain evidence="6">H455</strain>
    </source>
</reference>
<dbReference type="Proteomes" id="UP001059934">
    <property type="component" value="Chromosome"/>
</dbReference>
<keyword evidence="6" id="KW-0255">Endonuclease</keyword>
<comment type="similarity">
    <text evidence="1">Belongs to the type-I restriction system S methylase family.</text>
</comment>
<keyword evidence="7" id="KW-1185">Reference proteome</keyword>